<dbReference type="InterPro" id="IPR017853">
    <property type="entry name" value="GH"/>
</dbReference>
<comment type="caution">
    <text evidence="12">The sequence shown here is derived from an EMBL/GenBank/DDBJ whole genome shotgun (WGS) entry which is preliminary data.</text>
</comment>
<dbReference type="EMBL" id="QPGB01000001">
    <property type="protein sequence ID" value="RCS59921.1"/>
    <property type="molecule type" value="Genomic_DNA"/>
</dbReference>
<dbReference type="GO" id="GO:0071555">
    <property type="term" value="P:cell wall organization"/>
    <property type="evidence" value="ECO:0007669"/>
    <property type="project" value="UniProtKB-KW"/>
</dbReference>
<evidence type="ECO:0000256" key="7">
    <source>
        <dbReference type="ARBA" id="ARBA00023295"/>
    </source>
</evidence>
<feature type="binding site" evidence="10">
    <location>
        <position position="66"/>
    </location>
    <ligand>
        <name>substrate</name>
    </ligand>
</feature>
<evidence type="ECO:0000256" key="2">
    <source>
        <dbReference type="ARBA" id="ARBA00022490"/>
    </source>
</evidence>
<feature type="site" description="Important for catalytic activity" evidence="10">
    <location>
        <position position="173"/>
    </location>
</feature>
<evidence type="ECO:0000256" key="1">
    <source>
        <dbReference type="ARBA" id="ARBA00001231"/>
    </source>
</evidence>
<feature type="domain" description="Glycoside hydrolase family 3 N-terminal" evidence="11">
    <location>
        <begin position="9"/>
        <end position="283"/>
    </location>
</feature>
<evidence type="ECO:0000256" key="6">
    <source>
        <dbReference type="ARBA" id="ARBA00022984"/>
    </source>
</evidence>
<organism evidence="12 13">
    <name type="scientific">Parvibium lacunae</name>
    <dbReference type="NCBI Taxonomy" id="1888893"/>
    <lineage>
        <taxon>Bacteria</taxon>
        <taxon>Pseudomonadati</taxon>
        <taxon>Pseudomonadota</taxon>
        <taxon>Betaproteobacteria</taxon>
        <taxon>Burkholderiales</taxon>
        <taxon>Alcaligenaceae</taxon>
        <taxon>Parvibium</taxon>
    </lineage>
</organism>
<keyword evidence="4 10" id="KW-0378">Hydrolase</keyword>
<evidence type="ECO:0000259" key="11">
    <source>
        <dbReference type="Pfam" id="PF00933"/>
    </source>
</evidence>
<dbReference type="GO" id="GO:0005737">
    <property type="term" value="C:cytoplasm"/>
    <property type="evidence" value="ECO:0007669"/>
    <property type="project" value="UniProtKB-SubCell"/>
</dbReference>
<dbReference type="GO" id="GO:0004563">
    <property type="term" value="F:beta-N-acetylhexosaminidase activity"/>
    <property type="evidence" value="ECO:0007669"/>
    <property type="project" value="UniProtKB-UniRule"/>
</dbReference>
<dbReference type="GO" id="GO:0009252">
    <property type="term" value="P:peptidoglycan biosynthetic process"/>
    <property type="evidence" value="ECO:0007669"/>
    <property type="project" value="UniProtKB-KW"/>
</dbReference>
<feature type="binding site" evidence="10">
    <location>
        <begin position="162"/>
        <end position="163"/>
    </location>
    <ligand>
        <name>substrate</name>
    </ligand>
</feature>
<reference evidence="12 13" key="1">
    <citation type="journal article" date="2018" name="Int. J. Syst. Evol. Microbiol.">
        <title>Parvibium lacunae gen. nov., sp. nov., a new member of the family Alcaligenaceae isolated from a freshwater pond.</title>
        <authorList>
            <person name="Chen W.M."/>
            <person name="Xie P.B."/>
            <person name="Hsu M.Y."/>
            <person name="Sheu S.Y."/>
        </authorList>
    </citation>
    <scope>NUCLEOTIDE SEQUENCE [LARGE SCALE GENOMIC DNA]</scope>
    <source>
        <strain evidence="12 13">KMB9</strain>
    </source>
</reference>
<dbReference type="GO" id="GO:0009254">
    <property type="term" value="P:peptidoglycan turnover"/>
    <property type="evidence" value="ECO:0007669"/>
    <property type="project" value="UniProtKB-UniRule"/>
</dbReference>
<dbReference type="Pfam" id="PF00933">
    <property type="entry name" value="Glyco_hydro_3"/>
    <property type="match status" value="1"/>
</dbReference>
<feature type="binding site" evidence="10">
    <location>
        <position position="132"/>
    </location>
    <ligand>
        <name>substrate</name>
    </ligand>
</feature>
<keyword evidence="3 10" id="KW-0132">Cell division</keyword>
<dbReference type="OrthoDB" id="9786661at2"/>
<evidence type="ECO:0000256" key="10">
    <source>
        <dbReference type="HAMAP-Rule" id="MF_00364"/>
    </source>
</evidence>
<dbReference type="Proteomes" id="UP000252357">
    <property type="component" value="Unassembled WGS sequence"/>
</dbReference>
<evidence type="ECO:0000256" key="9">
    <source>
        <dbReference type="ARBA" id="ARBA00023316"/>
    </source>
</evidence>
<dbReference type="Gene3D" id="3.20.20.300">
    <property type="entry name" value="Glycoside hydrolase, family 3, N-terminal domain"/>
    <property type="match status" value="1"/>
</dbReference>
<keyword evidence="7 10" id="KW-0326">Glycosidase</keyword>
<keyword evidence="9 10" id="KW-0961">Cell wall biogenesis/degradation</keyword>
<dbReference type="GO" id="GO:0008360">
    <property type="term" value="P:regulation of cell shape"/>
    <property type="evidence" value="ECO:0007669"/>
    <property type="project" value="UniProtKB-KW"/>
</dbReference>
<feature type="active site" description="Proton donor/acceptor" evidence="10">
    <location>
        <position position="175"/>
    </location>
</feature>
<dbReference type="GO" id="GO:0051301">
    <property type="term" value="P:cell division"/>
    <property type="evidence" value="ECO:0007669"/>
    <property type="project" value="UniProtKB-KW"/>
</dbReference>
<dbReference type="InterPro" id="IPR001764">
    <property type="entry name" value="Glyco_hydro_3_N"/>
</dbReference>
<feature type="active site" description="Nucleophile" evidence="10">
    <location>
        <position position="246"/>
    </location>
</feature>
<dbReference type="InterPro" id="IPR022956">
    <property type="entry name" value="Beta_hexosaminidase_bac"/>
</dbReference>
<dbReference type="NCBIfam" id="NF003740">
    <property type="entry name" value="PRK05337.1"/>
    <property type="match status" value="1"/>
</dbReference>
<comment type="catalytic activity">
    <reaction evidence="1 10">
        <text>Hydrolysis of terminal non-reducing N-acetyl-D-hexosamine residues in N-acetyl-beta-D-hexosaminides.</text>
        <dbReference type="EC" id="3.2.1.52"/>
    </reaction>
</comment>
<dbReference type="EC" id="3.2.1.52" evidence="10"/>
<evidence type="ECO:0000256" key="5">
    <source>
        <dbReference type="ARBA" id="ARBA00022960"/>
    </source>
</evidence>
<keyword evidence="5 10" id="KW-0133">Cell shape</keyword>
<dbReference type="PROSITE" id="PS00775">
    <property type="entry name" value="GLYCOSYL_HYDROL_F3"/>
    <property type="match status" value="1"/>
</dbReference>
<accession>A0A368L8S9</accession>
<proteinExistence type="inferred from homology"/>
<dbReference type="UniPathway" id="UPA00544"/>
<dbReference type="InterPro" id="IPR036962">
    <property type="entry name" value="Glyco_hydro_3_N_sf"/>
</dbReference>
<dbReference type="HAMAP" id="MF_00364">
    <property type="entry name" value="NagZ"/>
    <property type="match status" value="1"/>
</dbReference>
<evidence type="ECO:0000313" key="13">
    <source>
        <dbReference type="Proteomes" id="UP000252357"/>
    </source>
</evidence>
<comment type="pathway">
    <text evidence="10">Cell wall biogenesis; peptidoglycan recycling.</text>
</comment>
<keyword evidence="2 10" id="KW-0963">Cytoplasm</keyword>
<dbReference type="SUPFAM" id="SSF51445">
    <property type="entry name" value="(Trans)glycosidases"/>
    <property type="match status" value="1"/>
</dbReference>
<comment type="function">
    <text evidence="10">Plays a role in peptidoglycan recycling by cleaving the terminal beta-1,4-linked N-acetylglucosamine (GlcNAc) from peptide-linked peptidoglycan fragments, giving rise to free GlcNAc, anhydro-N-acetylmuramic acid and anhydro-N-acetylmuramic acid-linked peptides.</text>
</comment>
<comment type="similarity">
    <text evidence="10">Belongs to the glycosyl hydrolase 3 family. NagZ subfamily.</text>
</comment>
<keyword evidence="6 10" id="KW-0573">Peptidoglycan synthesis</keyword>
<sequence>MVDVAGTSLTAHEVKRLQHPSVGGVILFSRNYQSPKQLQALTAEIHALRTPPLLIAVDHEGGRVQRFKKGFTHLPPMRVLGELYDQDPLAASKAATACGLVLATELRACGVDFSFTPVLDLDFGRSGVIGNRAFHRKPKVVAQLAQALNHGLLLAGMKNCGKHFPGHGHVKADSHVAIPVDNRPLEKILVDDMLPYDYLASPALASIMPAHVIYPEVDKHPAGFSKVWLQKILRKQLNFNGVIFSDDLSMEGASVAGDVVARANAALQAGCDMVLVCNAPDQADSLLEHLIWDTPATSVSRILGLQPSELNVSAADYKAALSIVKKLSTTLA</sequence>
<dbReference type="InterPro" id="IPR019800">
    <property type="entry name" value="Glyco_hydro_3_AS"/>
</dbReference>
<dbReference type="PANTHER" id="PTHR30480:SF13">
    <property type="entry name" value="BETA-HEXOSAMINIDASE"/>
    <property type="match status" value="1"/>
</dbReference>
<dbReference type="InterPro" id="IPR050226">
    <property type="entry name" value="NagZ_Beta-hexosaminidase"/>
</dbReference>
<protein>
    <recommendedName>
        <fullName evidence="10">Beta-hexosaminidase</fullName>
        <ecNumber evidence="10">3.2.1.52</ecNumber>
    </recommendedName>
    <alternativeName>
        <fullName evidence="10">Beta-N-acetylhexosaminidase</fullName>
    </alternativeName>
    <alternativeName>
        <fullName evidence="10">N-acetyl-beta-glucosaminidase</fullName>
    </alternativeName>
</protein>
<name>A0A368L8S9_9BURK</name>
<keyword evidence="13" id="KW-1185">Reference proteome</keyword>
<evidence type="ECO:0000256" key="3">
    <source>
        <dbReference type="ARBA" id="ARBA00022618"/>
    </source>
</evidence>
<gene>
    <name evidence="10" type="primary">nagZ</name>
    <name evidence="12" type="ORF">DU000_02175</name>
</gene>
<evidence type="ECO:0000256" key="4">
    <source>
        <dbReference type="ARBA" id="ARBA00022801"/>
    </source>
</evidence>
<dbReference type="AlphaFoldDB" id="A0A368L8S9"/>
<dbReference type="PANTHER" id="PTHR30480">
    <property type="entry name" value="BETA-HEXOSAMINIDASE-RELATED"/>
    <property type="match status" value="1"/>
</dbReference>
<evidence type="ECO:0000256" key="8">
    <source>
        <dbReference type="ARBA" id="ARBA00023306"/>
    </source>
</evidence>
<feature type="binding site" evidence="10">
    <location>
        <position position="58"/>
    </location>
    <ligand>
        <name>substrate</name>
    </ligand>
</feature>
<dbReference type="GO" id="GO:0005975">
    <property type="term" value="P:carbohydrate metabolic process"/>
    <property type="evidence" value="ECO:0007669"/>
    <property type="project" value="InterPro"/>
</dbReference>
<keyword evidence="8 10" id="KW-0131">Cell cycle</keyword>
<evidence type="ECO:0000313" key="12">
    <source>
        <dbReference type="EMBL" id="RCS59921.1"/>
    </source>
</evidence>
<comment type="subcellular location">
    <subcellularLocation>
        <location evidence="10">Cytoplasm</location>
    </subcellularLocation>
</comment>